<protein>
    <submittedName>
        <fullName evidence="2">Uncharacterized protein</fullName>
    </submittedName>
</protein>
<evidence type="ECO:0000313" key="3">
    <source>
        <dbReference type="Proteomes" id="UP000444721"/>
    </source>
</evidence>
<feature type="compositionally biased region" description="Polar residues" evidence="1">
    <location>
        <begin position="22"/>
        <end position="32"/>
    </location>
</feature>
<gene>
    <name evidence="2" type="ORF">FDP41_008603</name>
</gene>
<feature type="compositionally biased region" description="Polar residues" evidence="1">
    <location>
        <begin position="244"/>
        <end position="253"/>
    </location>
</feature>
<feature type="region of interest" description="Disordered" evidence="1">
    <location>
        <begin position="205"/>
        <end position="262"/>
    </location>
</feature>
<dbReference type="RefSeq" id="XP_044557812.1">
    <property type="nucleotide sequence ID" value="XM_044712475.1"/>
</dbReference>
<dbReference type="EMBL" id="VFQX01000062">
    <property type="protein sequence ID" value="KAF0973099.1"/>
    <property type="molecule type" value="Genomic_DNA"/>
</dbReference>
<feature type="compositionally biased region" description="Polar residues" evidence="1">
    <location>
        <begin position="76"/>
        <end position="87"/>
    </location>
</feature>
<feature type="compositionally biased region" description="Polar residues" evidence="1">
    <location>
        <begin position="48"/>
        <end position="61"/>
    </location>
</feature>
<evidence type="ECO:0000256" key="1">
    <source>
        <dbReference type="SAM" id="MobiDB-lite"/>
    </source>
</evidence>
<organism evidence="2 3">
    <name type="scientific">Naegleria fowleri</name>
    <name type="common">Brain eating amoeba</name>
    <dbReference type="NCBI Taxonomy" id="5763"/>
    <lineage>
        <taxon>Eukaryota</taxon>
        <taxon>Discoba</taxon>
        <taxon>Heterolobosea</taxon>
        <taxon>Tetramitia</taxon>
        <taxon>Eutetramitia</taxon>
        <taxon>Vahlkampfiidae</taxon>
        <taxon>Naegleria</taxon>
    </lineage>
</organism>
<feature type="compositionally biased region" description="Acidic residues" evidence="1">
    <location>
        <begin position="224"/>
        <end position="238"/>
    </location>
</feature>
<proteinExistence type="predicted"/>
<dbReference type="VEuPathDB" id="AmoebaDB:FDP41_008603"/>
<reference evidence="2 3" key="1">
    <citation type="journal article" date="2019" name="Sci. Rep.">
        <title>Nanopore sequencing improves the draft genome of the human pathogenic amoeba Naegleria fowleri.</title>
        <authorList>
            <person name="Liechti N."/>
            <person name="Schurch N."/>
            <person name="Bruggmann R."/>
            <person name="Wittwer M."/>
        </authorList>
    </citation>
    <scope>NUCLEOTIDE SEQUENCE [LARGE SCALE GENOMIC DNA]</scope>
    <source>
        <strain evidence="2 3">ATCC 30894</strain>
    </source>
</reference>
<comment type="caution">
    <text evidence="2">The sequence shown here is derived from an EMBL/GenBank/DDBJ whole genome shotgun (WGS) entry which is preliminary data.</text>
</comment>
<feature type="region of interest" description="Disordered" evidence="1">
    <location>
        <begin position="1"/>
        <end position="88"/>
    </location>
</feature>
<dbReference type="Proteomes" id="UP000444721">
    <property type="component" value="Unassembled WGS sequence"/>
</dbReference>
<accession>A0A6A5BJ63</accession>
<name>A0A6A5BJ63_NAEFO</name>
<dbReference type="AlphaFoldDB" id="A0A6A5BJ63"/>
<dbReference type="VEuPathDB" id="AmoebaDB:NF0050360"/>
<dbReference type="GeneID" id="68115821"/>
<evidence type="ECO:0000313" key="2">
    <source>
        <dbReference type="EMBL" id="KAF0973099.1"/>
    </source>
</evidence>
<keyword evidence="3" id="KW-1185">Reference proteome</keyword>
<sequence length="636" mass="72840">MQQPPQRLKPISAKGGPRQDALVSNQNNNNGGIVSARRVKTAGAPSRKPQTPRGNNSSQREVTPREHASNQEEVLPSQSLNDNNPMNSRGVVQLVDASSALSVSSEMDIIAEEIETISTNEEYRSQPNDVSLDSKVSNIEKTLCSNKLSSQILTELGELQDENTDTFIDEEHELEKKKLIVLKDLQKKYPQFSSLRDQPLLVPFKPLADSAPTTPTPIPPKASEDEEEGDEQEEDGDENETKKQQTVTSPTTNEQQQYEKQQYERSIMGNATLAEILMELELEKVEKKRDEILNAKSSILTSAAATTYNFSSISSDLQRKSYLDYRKERNETLLQLEKLPTVSFKEPSHISAEKQLNFCLEKKNTKAYMENFVLSFYNYWKEVQKLQCYKVITRWQKFSDRSDMIVRAEPMLQSKLSRIQKEYEHSCSRLKEISSEIRSNHPKNIIKVTDLQTIIRKQLYDARARRKTDARAPGISVVKSEIEEQLETLKDCVEMKKLPSEETGQEFLYLVRNKFDAIFKAQSAKLKVLPYPYKENVNNDNSGLGGEKKTDLASDTFTYLKESTWTNDPSYKSSKVFFPPQDAFEQKQTILMTNDLRIDPQLQIEAGFFTHYRITVCKKTIERSSRFSFQKSKSRR</sequence>
<dbReference type="VEuPathDB" id="AmoebaDB:NfTy_086690"/>